<reference evidence="1" key="1">
    <citation type="journal article" date="2021" name="Microb. Physiol.">
        <title>Proteogenomic Insights into the Physiology of Marine, Sulfate-Reducing, Filamentous Desulfonema limicola and Desulfonema magnum.</title>
        <authorList>
            <person name="Schnaars V."/>
            <person name="Wohlbrand L."/>
            <person name="Scheve S."/>
            <person name="Hinrichs C."/>
            <person name="Reinhardt R."/>
            <person name="Rabus R."/>
        </authorList>
    </citation>
    <scope>NUCLEOTIDE SEQUENCE</scope>
    <source>
        <strain evidence="1">4be13</strain>
    </source>
</reference>
<dbReference type="EMBL" id="CP061800">
    <property type="protein sequence ID" value="QTA89518.1"/>
    <property type="molecule type" value="Genomic_DNA"/>
</dbReference>
<evidence type="ECO:0000313" key="1">
    <source>
        <dbReference type="EMBL" id="QTA89518.1"/>
    </source>
</evidence>
<protein>
    <submittedName>
        <fullName evidence="1">Uncharacterized protein</fullName>
    </submittedName>
</protein>
<gene>
    <name evidence="1" type="ORF">dnm_055740</name>
</gene>
<sequence>MTYNYIKNNRRVSGVKVSHNVIPAFAGMTETTMERTQTV</sequence>
<evidence type="ECO:0000313" key="2">
    <source>
        <dbReference type="Proteomes" id="UP000663722"/>
    </source>
</evidence>
<organism evidence="1 2">
    <name type="scientific">Desulfonema magnum</name>
    <dbReference type="NCBI Taxonomy" id="45655"/>
    <lineage>
        <taxon>Bacteria</taxon>
        <taxon>Pseudomonadati</taxon>
        <taxon>Thermodesulfobacteriota</taxon>
        <taxon>Desulfobacteria</taxon>
        <taxon>Desulfobacterales</taxon>
        <taxon>Desulfococcaceae</taxon>
        <taxon>Desulfonema</taxon>
    </lineage>
</organism>
<dbReference type="AlphaFoldDB" id="A0A975GR04"/>
<accession>A0A975GR04</accession>
<name>A0A975GR04_9BACT</name>
<dbReference type="Proteomes" id="UP000663722">
    <property type="component" value="Chromosome"/>
</dbReference>
<dbReference type="KEGG" id="dmm:dnm_055740"/>
<keyword evidence="2" id="KW-1185">Reference proteome</keyword>
<proteinExistence type="predicted"/>